<dbReference type="SUPFAM" id="SSF116842">
    <property type="entry name" value="XseB-like"/>
    <property type="match status" value="1"/>
</dbReference>
<dbReference type="Pfam" id="PF02609">
    <property type="entry name" value="Exonuc_VII_S"/>
    <property type="match status" value="1"/>
</dbReference>
<sequence>MSDPAPKAPKKKSAKSEAPRFDQSLGRLEEIVAELEQGGLGLEDSLEQYKEGVALLKGCREQLAGFRAQVQELSVDGLRPHAGDPDFAPGPGLAQGGARSAGVPSDPDAPF</sequence>
<evidence type="ECO:0000256" key="6">
    <source>
        <dbReference type="HAMAP-Rule" id="MF_00337"/>
    </source>
</evidence>
<dbReference type="OrthoDB" id="284990at2"/>
<evidence type="ECO:0000256" key="4">
    <source>
        <dbReference type="ARBA" id="ARBA00022801"/>
    </source>
</evidence>
<comment type="subcellular location">
    <subcellularLocation>
        <location evidence="6">Cytoplasm</location>
    </subcellularLocation>
</comment>
<dbReference type="AlphaFoldDB" id="A0A518ETN6"/>
<keyword evidence="5 6" id="KW-0269">Exonuclease</keyword>
<comment type="similarity">
    <text evidence="1 6">Belongs to the XseB family.</text>
</comment>
<protein>
    <recommendedName>
        <fullName evidence="6">Exodeoxyribonuclease 7 small subunit</fullName>
        <ecNumber evidence="6">3.1.11.6</ecNumber>
    </recommendedName>
    <alternativeName>
        <fullName evidence="6">Exodeoxyribonuclease VII small subunit</fullName>
        <shortName evidence="6">Exonuclease VII small subunit</shortName>
    </alternativeName>
</protein>
<dbReference type="HAMAP" id="MF_00337">
    <property type="entry name" value="Exonuc_7_S"/>
    <property type="match status" value="1"/>
</dbReference>
<evidence type="ECO:0000313" key="9">
    <source>
        <dbReference type="Proteomes" id="UP000320390"/>
    </source>
</evidence>
<keyword evidence="4 6" id="KW-0378">Hydrolase</keyword>
<dbReference type="NCBIfam" id="TIGR01280">
    <property type="entry name" value="xseB"/>
    <property type="match status" value="1"/>
</dbReference>
<dbReference type="EC" id="3.1.11.6" evidence="6"/>
<dbReference type="GO" id="GO:0006308">
    <property type="term" value="P:DNA catabolic process"/>
    <property type="evidence" value="ECO:0007669"/>
    <property type="project" value="UniProtKB-UniRule"/>
</dbReference>
<dbReference type="PANTHER" id="PTHR34137">
    <property type="entry name" value="EXODEOXYRIBONUCLEASE 7 SMALL SUBUNIT"/>
    <property type="match status" value="1"/>
</dbReference>
<keyword evidence="2 6" id="KW-0963">Cytoplasm</keyword>
<dbReference type="PANTHER" id="PTHR34137:SF1">
    <property type="entry name" value="EXODEOXYRIBONUCLEASE 7 SMALL SUBUNIT"/>
    <property type="match status" value="1"/>
</dbReference>
<comment type="catalytic activity">
    <reaction evidence="6">
        <text>Exonucleolytic cleavage in either 5'- to 3'- or 3'- to 5'-direction to yield nucleoside 5'-phosphates.</text>
        <dbReference type="EC" id="3.1.11.6"/>
    </reaction>
</comment>
<dbReference type="Proteomes" id="UP000320390">
    <property type="component" value="Chromosome"/>
</dbReference>
<evidence type="ECO:0000256" key="1">
    <source>
        <dbReference type="ARBA" id="ARBA00009998"/>
    </source>
</evidence>
<keyword evidence="3 6" id="KW-0540">Nuclease</keyword>
<evidence type="ECO:0000313" key="8">
    <source>
        <dbReference type="EMBL" id="QDV07440.1"/>
    </source>
</evidence>
<name>A0A518ETN6_9BACT</name>
<comment type="function">
    <text evidence="6">Bidirectionally degrades single-stranded DNA into large acid-insoluble oligonucleotides, which are then degraded further into small acid-soluble oligonucleotides.</text>
</comment>
<evidence type="ECO:0000256" key="7">
    <source>
        <dbReference type="SAM" id="MobiDB-lite"/>
    </source>
</evidence>
<dbReference type="InterPro" id="IPR003761">
    <property type="entry name" value="Exonuc_VII_S"/>
</dbReference>
<feature type="region of interest" description="Disordered" evidence="7">
    <location>
        <begin position="79"/>
        <end position="111"/>
    </location>
</feature>
<organism evidence="8 9">
    <name type="scientific">Saltatorellus ferox</name>
    <dbReference type="NCBI Taxonomy" id="2528018"/>
    <lineage>
        <taxon>Bacteria</taxon>
        <taxon>Pseudomonadati</taxon>
        <taxon>Planctomycetota</taxon>
        <taxon>Planctomycetia</taxon>
        <taxon>Planctomycetia incertae sedis</taxon>
        <taxon>Saltatorellus</taxon>
    </lineage>
</organism>
<dbReference type="GO" id="GO:0005829">
    <property type="term" value="C:cytosol"/>
    <property type="evidence" value="ECO:0007669"/>
    <property type="project" value="TreeGrafter"/>
</dbReference>
<dbReference type="Gene3D" id="1.10.287.1040">
    <property type="entry name" value="Exonuclease VII, small subunit"/>
    <property type="match status" value="1"/>
</dbReference>
<gene>
    <name evidence="6 8" type="primary">xseB</name>
    <name evidence="8" type="ORF">Poly30_29650</name>
</gene>
<feature type="region of interest" description="Disordered" evidence="7">
    <location>
        <begin position="1"/>
        <end position="23"/>
    </location>
</feature>
<comment type="subunit">
    <text evidence="6">Heterooligomer composed of large and small subunits.</text>
</comment>
<keyword evidence="9" id="KW-1185">Reference proteome</keyword>
<reference evidence="8 9" key="1">
    <citation type="submission" date="2019-02" db="EMBL/GenBank/DDBJ databases">
        <title>Deep-cultivation of Planctomycetes and their phenomic and genomic characterization uncovers novel biology.</title>
        <authorList>
            <person name="Wiegand S."/>
            <person name="Jogler M."/>
            <person name="Boedeker C."/>
            <person name="Pinto D."/>
            <person name="Vollmers J."/>
            <person name="Rivas-Marin E."/>
            <person name="Kohn T."/>
            <person name="Peeters S.H."/>
            <person name="Heuer A."/>
            <person name="Rast P."/>
            <person name="Oberbeckmann S."/>
            <person name="Bunk B."/>
            <person name="Jeske O."/>
            <person name="Meyerdierks A."/>
            <person name="Storesund J.E."/>
            <person name="Kallscheuer N."/>
            <person name="Luecker S."/>
            <person name="Lage O.M."/>
            <person name="Pohl T."/>
            <person name="Merkel B.J."/>
            <person name="Hornburger P."/>
            <person name="Mueller R.-W."/>
            <person name="Bruemmer F."/>
            <person name="Labrenz M."/>
            <person name="Spormann A.M."/>
            <person name="Op den Camp H."/>
            <person name="Overmann J."/>
            <person name="Amann R."/>
            <person name="Jetten M.S.M."/>
            <person name="Mascher T."/>
            <person name="Medema M.H."/>
            <person name="Devos D.P."/>
            <person name="Kaster A.-K."/>
            <person name="Ovreas L."/>
            <person name="Rohde M."/>
            <person name="Galperin M.Y."/>
            <person name="Jogler C."/>
        </authorList>
    </citation>
    <scope>NUCLEOTIDE SEQUENCE [LARGE SCALE GENOMIC DNA]</scope>
    <source>
        <strain evidence="8 9">Poly30</strain>
    </source>
</reference>
<dbReference type="GO" id="GO:0008855">
    <property type="term" value="F:exodeoxyribonuclease VII activity"/>
    <property type="evidence" value="ECO:0007669"/>
    <property type="project" value="UniProtKB-UniRule"/>
</dbReference>
<dbReference type="InterPro" id="IPR037004">
    <property type="entry name" value="Exonuc_VII_ssu_sf"/>
</dbReference>
<evidence type="ECO:0000256" key="2">
    <source>
        <dbReference type="ARBA" id="ARBA00022490"/>
    </source>
</evidence>
<dbReference type="GO" id="GO:0009318">
    <property type="term" value="C:exodeoxyribonuclease VII complex"/>
    <property type="evidence" value="ECO:0007669"/>
    <property type="project" value="UniProtKB-UniRule"/>
</dbReference>
<evidence type="ECO:0000256" key="3">
    <source>
        <dbReference type="ARBA" id="ARBA00022722"/>
    </source>
</evidence>
<proteinExistence type="inferred from homology"/>
<accession>A0A518ETN6</accession>
<evidence type="ECO:0000256" key="5">
    <source>
        <dbReference type="ARBA" id="ARBA00022839"/>
    </source>
</evidence>
<dbReference type="RefSeq" id="WP_145198465.1">
    <property type="nucleotide sequence ID" value="NZ_CP036434.1"/>
</dbReference>
<dbReference type="EMBL" id="CP036434">
    <property type="protein sequence ID" value="QDV07440.1"/>
    <property type="molecule type" value="Genomic_DNA"/>
</dbReference>